<organism evidence="1 2">
    <name type="scientific">Paraburkholderia phenazinium</name>
    <dbReference type="NCBI Taxonomy" id="60549"/>
    <lineage>
        <taxon>Bacteria</taxon>
        <taxon>Pseudomonadati</taxon>
        <taxon>Pseudomonadota</taxon>
        <taxon>Betaproteobacteria</taxon>
        <taxon>Burkholderiales</taxon>
        <taxon>Burkholderiaceae</taxon>
        <taxon>Paraburkholderia</taxon>
    </lineage>
</organism>
<gene>
    <name evidence="1" type="ORF">SAMN05444165_6121</name>
</gene>
<dbReference type="AlphaFoldDB" id="A0A1N6L612"/>
<dbReference type="RefSeq" id="WP_074301002.1">
    <property type="nucleotide sequence ID" value="NZ_FSRU01000002.1"/>
</dbReference>
<evidence type="ECO:0000313" key="2">
    <source>
        <dbReference type="Proteomes" id="UP000185151"/>
    </source>
</evidence>
<reference evidence="1 2" key="1">
    <citation type="submission" date="2016-11" db="EMBL/GenBank/DDBJ databases">
        <authorList>
            <person name="Jaros S."/>
            <person name="Januszkiewicz K."/>
            <person name="Wedrychowicz H."/>
        </authorList>
    </citation>
    <scope>NUCLEOTIDE SEQUENCE [LARGE SCALE GENOMIC DNA]</scope>
    <source>
        <strain evidence="1 2">GAS95</strain>
    </source>
</reference>
<accession>A0A1N6L612</accession>
<proteinExistence type="predicted"/>
<name>A0A1N6L612_9BURK</name>
<dbReference type="EMBL" id="FSRU01000002">
    <property type="protein sequence ID" value="SIO64117.1"/>
    <property type="molecule type" value="Genomic_DNA"/>
</dbReference>
<dbReference type="Proteomes" id="UP000185151">
    <property type="component" value="Unassembled WGS sequence"/>
</dbReference>
<keyword evidence="2" id="KW-1185">Reference proteome</keyword>
<protein>
    <submittedName>
        <fullName evidence="1">Uncharacterized protein</fullName>
    </submittedName>
</protein>
<evidence type="ECO:0000313" key="1">
    <source>
        <dbReference type="EMBL" id="SIO64117.1"/>
    </source>
</evidence>
<sequence>MTNDNSQLPDFDEALAAAVIGKSVLVGLTYVNRDNETTGVEQFHGEVVRANSQAGIVLRLSGGGAEFALPPDFSHVEPAPPGDYRLRSSGEVVKNPNFLCTYVIHSDRK</sequence>
<dbReference type="OrthoDB" id="5703936at2"/>